<accession>B2WBH6</accession>
<name>B2WBH6_PYRTR</name>
<dbReference type="HOGENOM" id="CLU_1982699_0_0_1"/>
<proteinExistence type="predicted"/>
<evidence type="ECO:0000313" key="1">
    <source>
        <dbReference type="EMBL" id="EDU49908.1"/>
    </source>
</evidence>
<dbReference type="EMBL" id="DS231621">
    <property type="protein sequence ID" value="EDU49908.1"/>
    <property type="molecule type" value="Genomic_DNA"/>
</dbReference>
<evidence type="ECO:0000313" key="2">
    <source>
        <dbReference type="Proteomes" id="UP000001471"/>
    </source>
</evidence>
<dbReference type="AlphaFoldDB" id="B2WBH6"/>
<organism evidence="1 2">
    <name type="scientific">Pyrenophora tritici-repentis (strain Pt-1C-BFP)</name>
    <name type="common">Wheat tan spot fungus</name>
    <name type="synonym">Drechslera tritici-repentis</name>
    <dbReference type="NCBI Taxonomy" id="426418"/>
    <lineage>
        <taxon>Eukaryota</taxon>
        <taxon>Fungi</taxon>
        <taxon>Dikarya</taxon>
        <taxon>Ascomycota</taxon>
        <taxon>Pezizomycotina</taxon>
        <taxon>Dothideomycetes</taxon>
        <taxon>Pleosporomycetidae</taxon>
        <taxon>Pleosporales</taxon>
        <taxon>Pleosporineae</taxon>
        <taxon>Pleosporaceae</taxon>
        <taxon>Pyrenophora</taxon>
    </lineage>
</organism>
<gene>
    <name evidence="1" type="ORF">PTRG_06989</name>
</gene>
<dbReference type="InParanoid" id="B2WBH6"/>
<dbReference type="Proteomes" id="UP000001471">
    <property type="component" value="Unassembled WGS sequence"/>
</dbReference>
<protein>
    <submittedName>
        <fullName evidence="1">Uncharacterized protein</fullName>
    </submittedName>
</protein>
<sequence length="126" mass="13765">MRIPASFYTPRAQIIQRVFKSSNLRSSSSHALRTLVAGDVADVLQLSTDTKLLEVYVLTITLTISGCMLKRQTQGLCDTVSAGAPLVLRKYLAMSMGAATVTDGNVGHKPVQQYRSRGKQLILEHC</sequence>
<reference evidence="2" key="1">
    <citation type="journal article" date="2013" name="G3 (Bethesda)">
        <title>Comparative genomics of a plant-pathogenic fungus, Pyrenophora tritici-repentis, reveals transduplication and the impact of repeat elements on pathogenicity and population divergence.</title>
        <authorList>
            <person name="Manning V.A."/>
            <person name="Pandelova I."/>
            <person name="Dhillon B."/>
            <person name="Wilhelm L.J."/>
            <person name="Goodwin S.B."/>
            <person name="Berlin A.M."/>
            <person name="Figueroa M."/>
            <person name="Freitag M."/>
            <person name="Hane J.K."/>
            <person name="Henrissat B."/>
            <person name="Holman W.H."/>
            <person name="Kodira C.D."/>
            <person name="Martin J."/>
            <person name="Oliver R.P."/>
            <person name="Robbertse B."/>
            <person name="Schackwitz W."/>
            <person name="Schwartz D.C."/>
            <person name="Spatafora J.W."/>
            <person name="Turgeon B.G."/>
            <person name="Yandava C."/>
            <person name="Young S."/>
            <person name="Zhou S."/>
            <person name="Zeng Q."/>
            <person name="Grigoriev I.V."/>
            <person name="Ma L.-J."/>
            <person name="Ciuffetti L.M."/>
        </authorList>
    </citation>
    <scope>NUCLEOTIDE SEQUENCE [LARGE SCALE GENOMIC DNA]</scope>
    <source>
        <strain evidence="2">Pt-1C-BFP</strain>
    </source>
</reference>